<dbReference type="PANTHER" id="PTHR31875:SF24">
    <property type="entry name" value="PROTEIN DEHYDRATION-INDUCED 19 HOMOLOG 5"/>
    <property type="match status" value="1"/>
</dbReference>
<dbReference type="Pfam" id="PF05605">
    <property type="entry name" value="zf-Di19"/>
    <property type="match status" value="1"/>
</dbReference>
<dbReference type="OMA" id="CYVEIEL"/>
<protein>
    <submittedName>
        <fullName evidence="5">Uncharacterized protein</fullName>
    </submittedName>
</protein>
<evidence type="ECO:0000256" key="1">
    <source>
        <dbReference type="ARBA" id="ARBA00007109"/>
    </source>
</evidence>
<keyword evidence="6" id="KW-1185">Reference proteome</keyword>
<dbReference type="EnsemblPlants" id="AUR62028721-RA">
    <property type="protein sequence ID" value="AUR62028721-RA:cds"/>
    <property type="gene ID" value="AUR62028721"/>
</dbReference>
<dbReference type="Proteomes" id="UP000596660">
    <property type="component" value="Unplaced"/>
</dbReference>
<dbReference type="Gramene" id="AUR62028721-RA">
    <property type="protein sequence ID" value="AUR62028721-RA:cds"/>
    <property type="gene ID" value="AUR62028721"/>
</dbReference>
<accession>A0A803MFX7</accession>
<feature type="domain" description="Di19 C-terminal" evidence="4">
    <location>
        <begin position="125"/>
        <end position="203"/>
    </location>
</feature>
<feature type="region of interest" description="Disordered" evidence="2">
    <location>
        <begin position="148"/>
        <end position="188"/>
    </location>
</feature>
<dbReference type="InterPro" id="IPR027935">
    <property type="entry name" value="Di19_C"/>
</dbReference>
<dbReference type="PANTHER" id="PTHR31875">
    <property type="entry name" value="PROTEIN DEHYDRATION-INDUCED 19"/>
    <property type="match status" value="1"/>
</dbReference>
<name>A0A803MFX7_CHEQI</name>
<dbReference type="Pfam" id="PF14571">
    <property type="entry name" value="Di19_C"/>
    <property type="match status" value="1"/>
</dbReference>
<feature type="domain" description="Di19 zinc-binding" evidence="3">
    <location>
        <begin position="40"/>
        <end position="91"/>
    </location>
</feature>
<feature type="compositionally biased region" description="Basic and acidic residues" evidence="2">
    <location>
        <begin position="166"/>
        <end position="180"/>
    </location>
</feature>
<sequence length="204" mass="22927">MDMDSWASKVHTSRHFSSHLSSGNRLVLDDSEVKDDARAYFTCPFCYIDIELTTLCDHLQGEHCFDVKNAVCPVCALNLGKDVVGHFKTHHMSSIKTRRRSHKSGFWNFYAGRMAGGLSAKGGTENVNALTSDPLLSPFLFNVPYSETKDDQSQDMCSIDDLPSIPEKESSKSSKLKQSEEKEDSEELRQRAAFCQQLFFSTIV</sequence>
<dbReference type="InterPro" id="IPR033347">
    <property type="entry name" value="Di19"/>
</dbReference>
<comment type="similarity">
    <text evidence="1">Belongs to the Di19 family.</text>
</comment>
<dbReference type="AlphaFoldDB" id="A0A803MFX7"/>
<evidence type="ECO:0000313" key="6">
    <source>
        <dbReference type="Proteomes" id="UP000596660"/>
    </source>
</evidence>
<evidence type="ECO:0000259" key="4">
    <source>
        <dbReference type="Pfam" id="PF14571"/>
    </source>
</evidence>
<proteinExistence type="inferred from homology"/>
<dbReference type="InterPro" id="IPR008598">
    <property type="entry name" value="Di19_Zn-bd"/>
</dbReference>
<evidence type="ECO:0000256" key="2">
    <source>
        <dbReference type="SAM" id="MobiDB-lite"/>
    </source>
</evidence>
<reference evidence="5" key="1">
    <citation type="journal article" date="2017" name="Nature">
        <title>The genome of Chenopodium quinoa.</title>
        <authorList>
            <person name="Jarvis D.E."/>
            <person name="Ho Y.S."/>
            <person name="Lightfoot D.J."/>
            <person name="Schmoeckel S.M."/>
            <person name="Li B."/>
            <person name="Borm T.J.A."/>
            <person name="Ohyanagi H."/>
            <person name="Mineta K."/>
            <person name="Michell C.T."/>
            <person name="Saber N."/>
            <person name="Kharbatia N.M."/>
            <person name="Rupper R.R."/>
            <person name="Sharp A.R."/>
            <person name="Dally N."/>
            <person name="Boughton B.A."/>
            <person name="Woo Y.H."/>
            <person name="Gao G."/>
            <person name="Schijlen E.G.W.M."/>
            <person name="Guo X."/>
            <person name="Momin A.A."/>
            <person name="Negrao S."/>
            <person name="Al-Babili S."/>
            <person name="Gehring C."/>
            <person name="Roessner U."/>
            <person name="Jung C."/>
            <person name="Murphy K."/>
            <person name="Arold S.T."/>
            <person name="Gojobori T."/>
            <person name="van der Linden C.G."/>
            <person name="van Loo E.N."/>
            <person name="Jellen E.N."/>
            <person name="Maughan P.J."/>
            <person name="Tester M."/>
        </authorList>
    </citation>
    <scope>NUCLEOTIDE SEQUENCE [LARGE SCALE GENOMIC DNA]</scope>
    <source>
        <strain evidence="5">cv. PI 614886</strain>
    </source>
</reference>
<evidence type="ECO:0000259" key="3">
    <source>
        <dbReference type="Pfam" id="PF05605"/>
    </source>
</evidence>
<reference evidence="5" key="2">
    <citation type="submission" date="2021-03" db="UniProtKB">
        <authorList>
            <consortium name="EnsemblPlants"/>
        </authorList>
    </citation>
    <scope>IDENTIFICATION</scope>
</reference>
<evidence type="ECO:0000313" key="5">
    <source>
        <dbReference type="EnsemblPlants" id="AUR62028721-RA:cds"/>
    </source>
</evidence>
<organism evidence="5 6">
    <name type="scientific">Chenopodium quinoa</name>
    <name type="common">Quinoa</name>
    <dbReference type="NCBI Taxonomy" id="63459"/>
    <lineage>
        <taxon>Eukaryota</taxon>
        <taxon>Viridiplantae</taxon>
        <taxon>Streptophyta</taxon>
        <taxon>Embryophyta</taxon>
        <taxon>Tracheophyta</taxon>
        <taxon>Spermatophyta</taxon>
        <taxon>Magnoliopsida</taxon>
        <taxon>eudicotyledons</taxon>
        <taxon>Gunneridae</taxon>
        <taxon>Pentapetalae</taxon>
        <taxon>Caryophyllales</taxon>
        <taxon>Chenopodiaceae</taxon>
        <taxon>Chenopodioideae</taxon>
        <taxon>Atripliceae</taxon>
        <taxon>Chenopodium</taxon>
    </lineage>
</organism>